<dbReference type="Proteomes" id="UP000504607">
    <property type="component" value="Chromosome 1"/>
</dbReference>
<dbReference type="AlphaFoldDB" id="A0A6I9QPR4"/>
<keyword evidence="1" id="KW-0472">Membrane</keyword>
<evidence type="ECO:0000313" key="2">
    <source>
        <dbReference type="Proteomes" id="UP000504607"/>
    </source>
</evidence>
<reference evidence="3" key="1">
    <citation type="submission" date="2025-08" db="UniProtKB">
        <authorList>
            <consortium name="RefSeq"/>
        </authorList>
    </citation>
    <scope>IDENTIFICATION</scope>
</reference>
<accession>A0A6I9QPR4</accession>
<sequence length="251" mass="28343">MEEDKLDGSMDKAGIIHLNAHWPSFTGTHLSSDRSRSLNLSHGHGLAKEMFPCFTRIRLRSFPPCISFFVFFVFSPDEVGKKCPLQGELGPTRSVLTSSALLFHHHKLASSISDVCSSTGVMMQRGSADPYILSGVIIPMVSYDRSKMLLMPHTMTLWISFVSCYLIAMMLALHLMSYVFIGLFNGCIALLQLLSLINLSVSLDWLFSLLPLSMRSSIYFSKSLLTTFKIIWFFTQWVCLLDFDMLLYALQ</sequence>
<gene>
    <name evidence="3" type="primary">LOC105039043</name>
</gene>
<proteinExistence type="predicted"/>
<keyword evidence="1" id="KW-1133">Transmembrane helix</keyword>
<feature type="transmembrane region" description="Helical" evidence="1">
    <location>
        <begin position="188"/>
        <end position="210"/>
    </location>
</feature>
<dbReference type="RefSeq" id="XP_010913320.1">
    <property type="nucleotide sequence ID" value="XM_010915018.3"/>
</dbReference>
<evidence type="ECO:0000256" key="1">
    <source>
        <dbReference type="SAM" id="Phobius"/>
    </source>
</evidence>
<keyword evidence="2" id="KW-1185">Reference proteome</keyword>
<dbReference type="InParanoid" id="A0A6I9QPR4"/>
<feature type="transmembrane region" description="Helical" evidence="1">
    <location>
        <begin position="155"/>
        <end position="176"/>
    </location>
</feature>
<name>A0A6I9QPR4_ELAGV</name>
<protein>
    <submittedName>
        <fullName evidence="3">Uncharacterized protein LOC105039043</fullName>
    </submittedName>
</protein>
<evidence type="ECO:0000313" key="3">
    <source>
        <dbReference type="RefSeq" id="XP_010913320.1"/>
    </source>
</evidence>
<keyword evidence="1" id="KW-0812">Transmembrane</keyword>
<organism evidence="2 3">
    <name type="scientific">Elaeis guineensis var. tenera</name>
    <name type="common">Oil palm</name>
    <dbReference type="NCBI Taxonomy" id="51953"/>
    <lineage>
        <taxon>Eukaryota</taxon>
        <taxon>Viridiplantae</taxon>
        <taxon>Streptophyta</taxon>
        <taxon>Embryophyta</taxon>
        <taxon>Tracheophyta</taxon>
        <taxon>Spermatophyta</taxon>
        <taxon>Magnoliopsida</taxon>
        <taxon>Liliopsida</taxon>
        <taxon>Arecaceae</taxon>
        <taxon>Arecoideae</taxon>
        <taxon>Cocoseae</taxon>
        <taxon>Elaeidinae</taxon>
        <taxon>Elaeis</taxon>
    </lineage>
</organism>